<evidence type="ECO:0000313" key="2">
    <source>
        <dbReference type="Proteomes" id="UP000093000"/>
    </source>
</evidence>
<accession>A0A1C7N7T0</accession>
<dbReference type="AlphaFoldDB" id="A0A1C7N7T0"/>
<protein>
    <submittedName>
        <fullName evidence="1">Uncharacterized protein</fullName>
    </submittedName>
</protein>
<gene>
    <name evidence="1" type="ORF">A0J61_06848</name>
</gene>
<keyword evidence="2" id="KW-1185">Reference proteome</keyword>
<dbReference type="InParanoid" id="A0A1C7N7T0"/>
<comment type="caution">
    <text evidence="1">The sequence shown here is derived from an EMBL/GenBank/DDBJ whole genome shotgun (WGS) entry which is preliminary data.</text>
</comment>
<dbReference type="Proteomes" id="UP000093000">
    <property type="component" value="Unassembled WGS sequence"/>
</dbReference>
<reference evidence="1 2" key="1">
    <citation type="submission" date="2016-03" db="EMBL/GenBank/DDBJ databases">
        <title>Choanephora cucurbitarum.</title>
        <authorList>
            <person name="Min B."/>
            <person name="Park H."/>
            <person name="Park J.-H."/>
            <person name="Shin H.-D."/>
            <person name="Choi I.-G."/>
        </authorList>
    </citation>
    <scope>NUCLEOTIDE SEQUENCE [LARGE SCALE GENOMIC DNA]</scope>
    <source>
        <strain evidence="1 2">KUS-F28377</strain>
    </source>
</reference>
<organism evidence="1 2">
    <name type="scientific">Choanephora cucurbitarum</name>
    <dbReference type="NCBI Taxonomy" id="101091"/>
    <lineage>
        <taxon>Eukaryota</taxon>
        <taxon>Fungi</taxon>
        <taxon>Fungi incertae sedis</taxon>
        <taxon>Mucoromycota</taxon>
        <taxon>Mucoromycotina</taxon>
        <taxon>Mucoromycetes</taxon>
        <taxon>Mucorales</taxon>
        <taxon>Mucorineae</taxon>
        <taxon>Choanephoraceae</taxon>
        <taxon>Choanephoroideae</taxon>
        <taxon>Choanephora</taxon>
    </lineage>
</organism>
<evidence type="ECO:0000313" key="1">
    <source>
        <dbReference type="EMBL" id="OBZ85107.1"/>
    </source>
</evidence>
<dbReference type="EMBL" id="LUGH01000433">
    <property type="protein sequence ID" value="OBZ85107.1"/>
    <property type="molecule type" value="Genomic_DNA"/>
</dbReference>
<name>A0A1C7N7T0_9FUNG</name>
<proteinExistence type="predicted"/>
<sequence>MRVFRTRRSPVIGEIGRPHLSYGRIIWVEKNYEHRVNPTNNVAANQTQCRWPQINQSRCWFSAERGLISAAYEKESEY</sequence>